<keyword evidence="1 2" id="KW-0103">Bromodomain</keyword>
<dbReference type="GO" id="GO:0016251">
    <property type="term" value="F:RNA polymerase II general transcription initiation factor activity"/>
    <property type="evidence" value="ECO:0007669"/>
    <property type="project" value="InterPro"/>
</dbReference>
<dbReference type="GO" id="GO:0005669">
    <property type="term" value="C:transcription factor TFIID complex"/>
    <property type="evidence" value="ECO:0007669"/>
    <property type="project" value="InterPro"/>
</dbReference>
<name>A0A7S1D8C8_CYCTE</name>
<feature type="compositionally biased region" description="Basic residues" evidence="3">
    <location>
        <begin position="162"/>
        <end position="174"/>
    </location>
</feature>
<dbReference type="PANTHER" id="PTHR13900:SF0">
    <property type="entry name" value="TRANSCRIPTION INITIATION FACTOR TFIID SUBUNIT 1"/>
    <property type="match status" value="1"/>
</dbReference>
<evidence type="ECO:0000256" key="1">
    <source>
        <dbReference type="ARBA" id="ARBA00023117"/>
    </source>
</evidence>
<feature type="region of interest" description="Disordered" evidence="3">
    <location>
        <begin position="119"/>
        <end position="204"/>
    </location>
</feature>
<reference evidence="5" key="1">
    <citation type="submission" date="2021-01" db="EMBL/GenBank/DDBJ databases">
        <authorList>
            <person name="Corre E."/>
            <person name="Pelletier E."/>
            <person name="Niang G."/>
            <person name="Scheremetjew M."/>
            <person name="Finn R."/>
            <person name="Kale V."/>
            <person name="Holt S."/>
            <person name="Cochrane G."/>
            <person name="Meng A."/>
            <person name="Brown T."/>
            <person name="Cohen L."/>
        </authorList>
    </citation>
    <scope>NUCLEOTIDE SEQUENCE</scope>
    <source>
        <strain evidence="5">ECT3854</strain>
    </source>
</reference>
<dbReference type="SMART" id="SM00297">
    <property type="entry name" value="BROMO"/>
    <property type="match status" value="1"/>
</dbReference>
<dbReference type="CDD" id="cd04369">
    <property type="entry name" value="Bromodomain"/>
    <property type="match status" value="1"/>
</dbReference>
<organism evidence="5">
    <name type="scientific">Cyclophora tenuis</name>
    <name type="common">Marine diatom</name>
    <dbReference type="NCBI Taxonomy" id="216820"/>
    <lineage>
        <taxon>Eukaryota</taxon>
        <taxon>Sar</taxon>
        <taxon>Stramenopiles</taxon>
        <taxon>Ochrophyta</taxon>
        <taxon>Bacillariophyta</taxon>
        <taxon>Fragilariophyceae</taxon>
        <taxon>Fragilariophycidae</taxon>
        <taxon>Cyclophorales</taxon>
        <taxon>Cyclophoraceae</taxon>
        <taxon>Cyclophora</taxon>
    </lineage>
</organism>
<dbReference type="SUPFAM" id="SSF47370">
    <property type="entry name" value="Bromodomain"/>
    <property type="match status" value="1"/>
</dbReference>
<gene>
    <name evidence="5" type="ORF">CTEN0397_LOCUS12429</name>
</gene>
<feature type="region of interest" description="Disordered" evidence="3">
    <location>
        <begin position="1"/>
        <end position="81"/>
    </location>
</feature>
<dbReference type="EMBL" id="HBFW01019352">
    <property type="protein sequence ID" value="CAD8941363.1"/>
    <property type="molecule type" value="Transcribed_RNA"/>
</dbReference>
<evidence type="ECO:0000256" key="2">
    <source>
        <dbReference type="PROSITE-ProRule" id="PRU00035"/>
    </source>
</evidence>
<dbReference type="GO" id="GO:0004402">
    <property type="term" value="F:histone acetyltransferase activity"/>
    <property type="evidence" value="ECO:0007669"/>
    <property type="project" value="InterPro"/>
</dbReference>
<protein>
    <recommendedName>
        <fullName evidence="4">Bromo domain-containing protein</fullName>
    </recommendedName>
</protein>
<dbReference type="PROSITE" id="PS50014">
    <property type="entry name" value="BROMODOMAIN_2"/>
    <property type="match status" value="1"/>
</dbReference>
<feature type="domain" description="Bromo" evidence="4">
    <location>
        <begin position="249"/>
        <end position="319"/>
    </location>
</feature>
<dbReference type="InterPro" id="IPR001487">
    <property type="entry name" value="Bromodomain"/>
</dbReference>
<dbReference type="InterPro" id="IPR036427">
    <property type="entry name" value="Bromodomain-like_sf"/>
</dbReference>
<sequence>MLEDDFIDDRQATQLVATHRREGDDAGPLAKRRDESQDMAKDAREYAALRREREEERTLTAQGVANAVRSPTKSSMTGRKVIRKRITKTFPDGRQTITFKFILDSEEVERIIRKKEESKIDEKAKRSTSKQAHKPNGRVFGHAMFEDDDNFELDRSPSRSNKVIRKRGPSHRGGPKPMRKELQLSKQKSRASAEKRMKKRKRELDEAELYVAPSKRKGTNNRRERGVARHRMPHVMMADKLESIRQQVEKRPRSGDFHRPVDRRLYPRYYEVISDPIDLQTIRDKNQKYEYKTGEAFLKDFNLMKNNAIKFNGESSWLALEAKKIYEFVKSTLDANKGELSSLEDAVRDQMSGKKKSKVSPKGKPSVSPTADVMVDGVALGDLSKFDDDTESDDSSTGLIPIK</sequence>
<feature type="compositionally biased region" description="Basic residues" evidence="3">
    <location>
        <begin position="126"/>
        <end position="136"/>
    </location>
</feature>
<evidence type="ECO:0000256" key="3">
    <source>
        <dbReference type="SAM" id="MobiDB-lite"/>
    </source>
</evidence>
<dbReference type="Pfam" id="PF00439">
    <property type="entry name" value="Bromodomain"/>
    <property type="match status" value="1"/>
</dbReference>
<dbReference type="InterPro" id="IPR040240">
    <property type="entry name" value="TAF1"/>
</dbReference>
<dbReference type="GO" id="GO:0017025">
    <property type="term" value="F:TBP-class protein binding"/>
    <property type="evidence" value="ECO:0007669"/>
    <property type="project" value="InterPro"/>
</dbReference>
<dbReference type="GO" id="GO:0051123">
    <property type="term" value="P:RNA polymerase II preinitiation complex assembly"/>
    <property type="evidence" value="ECO:0007669"/>
    <property type="project" value="TreeGrafter"/>
</dbReference>
<evidence type="ECO:0000259" key="4">
    <source>
        <dbReference type="PROSITE" id="PS50014"/>
    </source>
</evidence>
<dbReference type="Gene3D" id="1.20.920.10">
    <property type="entry name" value="Bromodomain-like"/>
    <property type="match status" value="1"/>
</dbReference>
<dbReference type="PRINTS" id="PR00503">
    <property type="entry name" value="BROMODOMAIN"/>
</dbReference>
<accession>A0A7S1D8C8</accession>
<dbReference type="PANTHER" id="PTHR13900">
    <property type="entry name" value="TRANSCRIPTION INITIATION FACTOR TFIID"/>
    <property type="match status" value="1"/>
</dbReference>
<feature type="compositionally biased region" description="Basic and acidic residues" evidence="3">
    <location>
        <begin position="31"/>
        <end position="58"/>
    </location>
</feature>
<feature type="region of interest" description="Disordered" evidence="3">
    <location>
        <begin position="349"/>
        <end position="403"/>
    </location>
</feature>
<evidence type="ECO:0000313" key="5">
    <source>
        <dbReference type="EMBL" id="CAD8941363.1"/>
    </source>
</evidence>
<dbReference type="AlphaFoldDB" id="A0A7S1D8C8"/>
<proteinExistence type="predicted"/>